<dbReference type="Gene3D" id="2.120.10.80">
    <property type="entry name" value="Kelch-type beta propeller"/>
    <property type="match status" value="2"/>
</dbReference>
<name>A0A135ZZB3_9ALTE</name>
<gene>
    <name evidence="4" type="ORF">AX660_18290</name>
</gene>
<dbReference type="RefSeq" id="WP_068378488.1">
    <property type="nucleotide sequence ID" value="NZ_LSNE01000007.1"/>
</dbReference>
<dbReference type="STRING" id="1799789.AX660_18290"/>
<keyword evidence="5" id="KW-1185">Reference proteome</keyword>
<dbReference type="SUPFAM" id="SSF50965">
    <property type="entry name" value="Galactose oxidase, central domain"/>
    <property type="match status" value="1"/>
</dbReference>
<dbReference type="PANTHER" id="PTHR46344">
    <property type="entry name" value="OS02G0202900 PROTEIN"/>
    <property type="match status" value="1"/>
</dbReference>
<evidence type="ECO:0000256" key="3">
    <source>
        <dbReference type="SAM" id="SignalP"/>
    </source>
</evidence>
<dbReference type="InterPro" id="IPR011043">
    <property type="entry name" value="Gal_Oxase/kelch_b-propeller"/>
</dbReference>
<evidence type="ECO:0000256" key="1">
    <source>
        <dbReference type="ARBA" id="ARBA00022441"/>
    </source>
</evidence>
<keyword evidence="2" id="KW-0677">Repeat</keyword>
<dbReference type="EMBL" id="LSNE01000007">
    <property type="protein sequence ID" value="KXI28319.1"/>
    <property type="molecule type" value="Genomic_DNA"/>
</dbReference>
<dbReference type="Proteomes" id="UP000070299">
    <property type="component" value="Unassembled WGS sequence"/>
</dbReference>
<keyword evidence="3" id="KW-0732">Signal</keyword>
<dbReference type="PROSITE" id="PS51257">
    <property type="entry name" value="PROKAR_LIPOPROTEIN"/>
    <property type="match status" value="1"/>
</dbReference>
<comment type="caution">
    <text evidence="4">The sequence shown here is derived from an EMBL/GenBank/DDBJ whole genome shotgun (WGS) entry which is preliminary data.</text>
</comment>
<dbReference type="Pfam" id="PF24681">
    <property type="entry name" value="Kelch_KLHDC2_KLHL20_DRC7"/>
    <property type="match status" value="1"/>
</dbReference>
<dbReference type="PANTHER" id="PTHR46344:SF27">
    <property type="entry name" value="KELCH REPEAT SUPERFAMILY PROTEIN"/>
    <property type="match status" value="1"/>
</dbReference>
<dbReference type="Pfam" id="PF01344">
    <property type="entry name" value="Kelch_1"/>
    <property type="match status" value="1"/>
</dbReference>
<sequence length="322" mass="35546">MTKLAKKYWLHTLFLSLLLTISACTTAPHTSTSQANKKLSLQTARYAHATATDGKLIYVFAGSQGGQFLSDIEIINPQTGAVKVLRDKVIPRRYFSAVWDGHNSIYLIGGLSVVDGEPKLERRVEVFDLLTQQITFAKPTPGPRRNSRSVFLDGRIYVMGGSFPNKENNYQLKSTATTAVYDIAQNTWTKLADMPSAKTTAAVVQNGKIYVAGGFNHSTALNVFERYDPLTNEWQTLSPLPQNMSAHSAAVLNNKLVLFGDYDNLNATLLYDFDSQTWSQPEINFQGTRHSTATTTADFIYVVGGNINSKGESLDVIQSFSL</sequence>
<dbReference type="InterPro" id="IPR006652">
    <property type="entry name" value="Kelch_1"/>
</dbReference>
<evidence type="ECO:0000256" key="2">
    <source>
        <dbReference type="ARBA" id="ARBA00022737"/>
    </source>
</evidence>
<protein>
    <recommendedName>
        <fullName evidence="6">Galactose oxidase</fullName>
    </recommendedName>
</protein>
<dbReference type="AlphaFoldDB" id="A0A135ZZB3"/>
<keyword evidence="1" id="KW-0880">Kelch repeat</keyword>
<proteinExistence type="predicted"/>
<evidence type="ECO:0000313" key="4">
    <source>
        <dbReference type="EMBL" id="KXI28319.1"/>
    </source>
</evidence>
<reference evidence="5" key="1">
    <citation type="submission" date="2016-02" db="EMBL/GenBank/DDBJ databases">
        <authorList>
            <person name="Schultz-Johansen M."/>
            <person name="Glaring M.A."/>
            <person name="Bech P.K."/>
            <person name="Stougaard P."/>
        </authorList>
    </citation>
    <scope>NUCLEOTIDE SEQUENCE [LARGE SCALE GENOMIC DNA]</scope>
    <source>
        <strain evidence="5">S66</strain>
    </source>
</reference>
<dbReference type="InterPro" id="IPR015915">
    <property type="entry name" value="Kelch-typ_b-propeller"/>
</dbReference>
<feature type="signal peptide" evidence="3">
    <location>
        <begin position="1"/>
        <end position="27"/>
    </location>
</feature>
<evidence type="ECO:0000313" key="5">
    <source>
        <dbReference type="Proteomes" id="UP000070299"/>
    </source>
</evidence>
<evidence type="ECO:0008006" key="6">
    <source>
        <dbReference type="Google" id="ProtNLM"/>
    </source>
</evidence>
<feature type="chain" id="PRO_5007469218" description="Galactose oxidase" evidence="3">
    <location>
        <begin position="28"/>
        <end position="322"/>
    </location>
</feature>
<accession>A0A135ZZB3</accession>
<organism evidence="4 5">
    <name type="scientific">Paraglaciecola hydrolytica</name>
    <dbReference type="NCBI Taxonomy" id="1799789"/>
    <lineage>
        <taxon>Bacteria</taxon>
        <taxon>Pseudomonadati</taxon>
        <taxon>Pseudomonadota</taxon>
        <taxon>Gammaproteobacteria</taxon>
        <taxon>Alteromonadales</taxon>
        <taxon>Alteromonadaceae</taxon>
        <taxon>Paraglaciecola</taxon>
    </lineage>
</organism>
<dbReference type="SUPFAM" id="SSF117281">
    <property type="entry name" value="Kelch motif"/>
    <property type="match status" value="1"/>
</dbReference>
<dbReference type="OrthoDB" id="6328960at2"/>
<dbReference type="SMART" id="SM00612">
    <property type="entry name" value="Kelch"/>
    <property type="match status" value="4"/>
</dbReference>